<accession>A0AAW0ITG6</accession>
<keyword evidence="4" id="KW-1185">Reference proteome</keyword>
<gene>
    <name evidence="3" type="ORF">U0070_024955</name>
</gene>
<dbReference type="AlphaFoldDB" id="A0AAW0ITG6"/>
<feature type="compositionally biased region" description="Basic and acidic residues" evidence="1">
    <location>
        <begin position="549"/>
        <end position="562"/>
    </location>
</feature>
<feature type="compositionally biased region" description="Basic and acidic residues" evidence="1">
    <location>
        <begin position="639"/>
        <end position="648"/>
    </location>
</feature>
<comment type="caution">
    <text evidence="3">The sequence shown here is derived from an EMBL/GenBank/DDBJ whole genome shotgun (WGS) entry which is preliminary data.</text>
</comment>
<proteinExistence type="predicted"/>
<feature type="domain" description="BACK" evidence="2">
    <location>
        <begin position="22"/>
        <end position="158"/>
    </location>
</feature>
<evidence type="ECO:0000313" key="3">
    <source>
        <dbReference type="EMBL" id="KAK7817481.1"/>
    </source>
</evidence>
<sequence length="666" mass="73911">KYLPSLLGCEDIIAESISLDTLIAILKWSSHPYGSKWVHRQALHFLCEELSQVMTSDVFYELSKDHLLTAIQSDYLQASEQDILKYLIKWGEHQLMKRIADREPNLLSGTAHSINKRGVKRRDLDIEELREVLSSLLPFVRIEHILPINSEVLNDAMKRGLISTPPSDMLPTTEGGKSNAWLRQKNAGIYVRPRLFSPYVEEAKSVLDEMMVEQTDLVRLRMVRMSNVPDTLYMVSNAMPQCCHMISHQQISSNQSSPPSVVANEIPVPRLLIMKDMVRRLQELRHTEQVQRAYALNCGEGATVSYEIQIRVLREFGLADAAAELLQVEHNTEGEEGALKSVRTAPKPGPTPVYLPGVKVAPPDCTNTTGLGRQTVAAAAAAAASSAIISEKQVCTQPVLNDLMPDIAMGVSTLSLKDRRLPELAADTELCQPVSEAGPGPPQHLSCIPQRHTHTSRKKHPLEQKADGRENQQEYPDLYDFSNAACRPSTPAPGRRTPSPSHGRYFGPDLYSHNKASPNGLKSAYLPGQTSPKKQEDARREYPLSPDGPLHKQKSEPIRLDVVEQPPQRSDFPSAVSENVGNGAAHVRARTTVETDLTFGLTPNRPPSHSACSSEALEERSSRRLTDSESLSHGAQRNTDLERDDSISRGRRSPSKPDFLYKKSAL</sequence>
<dbReference type="EMBL" id="JBBHLL010000095">
    <property type="protein sequence ID" value="KAK7817481.1"/>
    <property type="molecule type" value="Genomic_DNA"/>
</dbReference>
<organism evidence="3 4">
    <name type="scientific">Myodes glareolus</name>
    <name type="common">Bank vole</name>
    <name type="synonym">Clethrionomys glareolus</name>
    <dbReference type="NCBI Taxonomy" id="447135"/>
    <lineage>
        <taxon>Eukaryota</taxon>
        <taxon>Metazoa</taxon>
        <taxon>Chordata</taxon>
        <taxon>Craniata</taxon>
        <taxon>Vertebrata</taxon>
        <taxon>Euteleostomi</taxon>
        <taxon>Mammalia</taxon>
        <taxon>Eutheria</taxon>
        <taxon>Euarchontoglires</taxon>
        <taxon>Glires</taxon>
        <taxon>Rodentia</taxon>
        <taxon>Myomorpha</taxon>
        <taxon>Muroidea</taxon>
        <taxon>Cricetidae</taxon>
        <taxon>Arvicolinae</taxon>
        <taxon>Myodes</taxon>
    </lineage>
</organism>
<name>A0AAW0ITG6_MYOGA</name>
<dbReference type="Gene3D" id="1.25.40.420">
    <property type="match status" value="1"/>
</dbReference>
<dbReference type="PANTHER" id="PTHR16064">
    <property type="entry name" value="BTB POZ DOMAIN CONTAINING 7"/>
    <property type="match status" value="1"/>
</dbReference>
<feature type="compositionally biased region" description="Basic residues" evidence="1">
    <location>
        <begin position="451"/>
        <end position="460"/>
    </location>
</feature>
<dbReference type="InterPro" id="IPR047936">
    <property type="entry name" value="BTBD7_BACK"/>
</dbReference>
<reference evidence="3 4" key="1">
    <citation type="journal article" date="2023" name="bioRxiv">
        <title>Conserved and derived expression patterns and positive selection on dental genes reveal complex evolutionary context of ever-growing rodent molars.</title>
        <authorList>
            <person name="Calamari Z.T."/>
            <person name="Song A."/>
            <person name="Cohen E."/>
            <person name="Akter M."/>
            <person name="Roy R.D."/>
            <person name="Hallikas O."/>
            <person name="Christensen M.M."/>
            <person name="Li P."/>
            <person name="Marangoni P."/>
            <person name="Jernvall J."/>
            <person name="Klein O.D."/>
        </authorList>
    </citation>
    <scope>NUCLEOTIDE SEQUENCE [LARGE SCALE GENOMIC DNA]</scope>
    <source>
        <strain evidence="3">V071</strain>
    </source>
</reference>
<evidence type="ECO:0000256" key="1">
    <source>
        <dbReference type="SAM" id="MobiDB-lite"/>
    </source>
</evidence>
<dbReference type="Proteomes" id="UP001488838">
    <property type="component" value="Unassembled WGS sequence"/>
</dbReference>
<feature type="compositionally biased region" description="Basic and acidic residues" evidence="1">
    <location>
        <begin position="617"/>
        <end position="627"/>
    </location>
</feature>
<feature type="non-terminal residue" evidence="3">
    <location>
        <position position="1"/>
    </location>
</feature>
<evidence type="ECO:0000313" key="4">
    <source>
        <dbReference type="Proteomes" id="UP001488838"/>
    </source>
</evidence>
<protein>
    <recommendedName>
        <fullName evidence="2">BACK domain-containing protein</fullName>
    </recommendedName>
</protein>
<dbReference type="GO" id="GO:0060693">
    <property type="term" value="P:regulation of branching involved in salivary gland morphogenesis"/>
    <property type="evidence" value="ECO:0007669"/>
    <property type="project" value="TreeGrafter"/>
</dbReference>
<dbReference type="CDD" id="cd18489">
    <property type="entry name" value="BACK_BTBD7"/>
    <property type="match status" value="1"/>
</dbReference>
<feature type="compositionally biased region" description="Basic and acidic residues" evidence="1">
    <location>
        <begin position="461"/>
        <end position="472"/>
    </location>
</feature>
<evidence type="ECO:0000259" key="2">
    <source>
        <dbReference type="SMART" id="SM00875"/>
    </source>
</evidence>
<dbReference type="InterPro" id="IPR042345">
    <property type="entry name" value="Btbd7"/>
</dbReference>
<dbReference type="Pfam" id="PF07707">
    <property type="entry name" value="BACK"/>
    <property type="match status" value="1"/>
</dbReference>
<dbReference type="PANTHER" id="PTHR16064:SF3">
    <property type="entry name" value="BTB_POZ DOMAIN-CONTAINING PROTEIN 7"/>
    <property type="match status" value="1"/>
</dbReference>
<feature type="compositionally biased region" description="Basic and acidic residues" evidence="1">
    <location>
        <begin position="533"/>
        <end position="542"/>
    </location>
</feature>
<dbReference type="InterPro" id="IPR011705">
    <property type="entry name" value="BACK"/>
</dbReference>
<feature type="region of interest" description="Disordered" evidence="1">
    <location>
        <begin position="432"/>
        <end position="666"/>
    </location>
</feature>
<feature type="compositionally biased region" description="Polar residues" evidence="1">
    <location>
        <begin position="628"/>
        <end position="638"/>
    </location>
</feature>
<dbReference type="GO" id="GO:0061138">
    <property type="term" value="P:morphogenesis of a branching epithelium"/>
    <property type="evidence" value="ECO:0007669"/>
    <property type="project" value="InterPro"/>
</dbReference>
<dbReference type="SMART" id="SM00875">
    <property type="entry name" value="BACK"/>
    <property type="match status" value="1"/>
</dbReference>